<dbReference type="Pfam" id="PF23076">
    <property type="entry name" value="PH_FT_C"/>
    <property type="match status" value="1"/>
</dbReference>
<evidence type="ECO:0000313" key="4">
    <source>
        <dbReference type="Proteomes" id="UP000594364"/>
    </source>
</evidence>
<dbReference type="Proteomes" id="UP000594364">
    <property type="component" value="Chromosome 3"/>
</dbReference>
<keyword evidence="4" id="KW-1185">Reference proteome</keyword>
<feature type="domain" description="PH" evidence="2">
    <location>
        <begin position="351"/>
        <end position="404"/>
    </location>
</feature>
<dbReference type="Pfam" id="PF23074">
    <property type="entry name" value="PH_FT_N"/>
    <property type="match status" value="1"/>
</dbReference>
<gene>
    <name evidence="3" type="ORF">C2857_005310</name>
</gene>
<evidence type="ECO:0000259" key="2">
    <source>
        <dbReference type="Pfam" id="PF23076"/>
    </source>
</evidence>
<proteinExistence type="predicted"/>
<dbReference type="EMBL" id="CP031387">
    <property type="protein sequence ID" value="QPH01111.1"/>
    <property type="molecule type" value="Genomic_DNA"/>
</dbReference>
<dbReference type="OrthoDB" id="5345571at2759"/>
<evidence type="ECO:0000259" key="1">
    <source>
        <dbReference type="Pfam" id="PF23074"/>
    </source>
</evidence>
<evidence type="ECO:0000313" key="3">
    <source>
        <dbReference type="EMBL" id="QPH01111.1"/>
    </source>
</evidence>
<sequence>MDSVGAPNDVSLLQGCYLEAQRSDDIWLKLEGLRIAINEPSSSHLAVTITSIRTGARRLRHLADVAQVHRDRVQFVLNPLNTVLPCLSRSLRDIKSHYDDRSRSRQNRWRHMYHSLTNEAGGLPLPSRFAIYNKYVSLLRDILLRSPNFDLAAMESLAQEILRLREARGFVPPSPAQAGPLLLRHTGFIYEIDPISHWAEHIFSTPLSLKTPFRNVGQTKSLGPHKELGEHYIPMNSKVLIRQSFEQDQLSLTVFNNSQNNCAYLLLRTIRDDKAWFALRGAHELCMERDGSSLQLRRWSGTEHRSKLWAILFFRSWEELVLMYCTFVSLKAHNNLTLQFASEELGLRGEKKLFQACIWDDGFNHSLIVYEERATHSLRLHAAVWDGELRQCPVWTVFGTVASTSPFNDYALRGEVN</sequence>
<name>A0A7S9KSN6_EPIFF</name>
<organism evidence="3 4">
    <name type="scientific">Epichloe festucae (strain Fl1)</name>
    <dbReference type="NCBI Taxonomy" id="877507"/>
    <lineage>
        <taxon>Eukaryota</taxon>
        <taxon>Fungi</taxon>
        <taxon>Dikarya</taxon>
        <taxon>Ascomycota</taxon>
        <taxon>Pezizomycotina</taxon>
        <taxon>Sordariomycetes</taxon>
        <taxon>Hypocreomycetidae</taxon>
        <taxon>Hypocreales</taxon>
        <taxon>Clavicipitaceae</taxon>
        <taxon>Epichloe</taxon>
    </lineage>
</organism>
<reference evidence="3 4" key="1">
    <citation type="journal article" date="2018" name="PLoS Genet.">
        <title>Repeat elements organise 3D genome structure and mediate transcription in the filamentous fungus Epichloe festucae.</title>
        <authorList>
            <person name="Winter D.J."/>
            <person name="Ganley A.R.D."/>
            <person name="Young C.A."/>
            <person name="Liachko I."/>
            <person name="Schardl C.L."/>
            <person name="Dupont P.Y."/>
            <person name="Berry D."/>
            <person name="Ram A."/>
            <person name="Scott B."/>
            <person name="Cox M.P."/>
        </authorList>
    </citation>
    <scope>NUCLEOTIDE SEQUENCE [LARGE SCALE GENOMIC DNA]</scope>
    <source>
        <strain evidence="3 4">Fl1</strain>
    </source>
</reference>
<protein>
    <submittedName>
        <fullName evidence="3">Uncharacterized protein</fullName>
    </submittedName>
</protein>
<feature type="domain" description="PH" evidence="1">
    <location>
        <begin position="233"/>
        <end position="335"/>
    </location>
</feature>
<dbReference type="InterPro" id="IPR057081">
    <property type="entry name" value="PH_N"/>
</dbReference>
<dbReference type="InterPro" id="IPR057082">
    <property type="entry name" value="PH_C"/>
</dbReference>
<dbReference type="AlphaFoldDB" id="A0A7S9KSN6"/>
<accession>A0A7S9KSN6</accession>